<dbReference type="OrthoDB" id="9801844at2"/>
<dbReference type="EMBL" id="CP013909">
    <property type="protein sequence ID" value="ALW86002.1"/>
    <property type="molecule type" value="Genomic_DNA"/>
</dbReference>
<dbReference type="FunFam" id="2.30.30.30:FF:000003">
    <property type="entry name" value="Elongation factor P"/>
    <property type="match status" value="1"/>
</dbReference>
<dbReference type="Proteomes" id="UP000059542">
    <property type="component" value="Chromosome"/>
</dbReference>
<dbReference type="InterPro" id="IPR013852">
    <property type="entry name" value="Transl_elong_P/YeiP_CS"/>
</dbReference>
<dbReference type="STRING" id="1411621.AUC43_13430"/>
<dbReference type="Gene3D" id="2.30.30.30">
    <property type="match status" value="1"/>
</dbReference>
<evidence type="ECO:0000256" key="4">
    <source>
        <dbReference type="ARBA" id="ARBA00022490"/>
    </source>
</evidence>
<reference evidence="12 13" key="1">
    <citation type="submission" date="2015-12" db="EMBL/GenBank/DDBJ databases">
        <authorList>
            <person name="Shamseldin A."/>
            <person name="Moawad H."/>
            <person name="Abd El-Rahim W.M."/>
            <person name="Sadowsky M.J."/>
        </authorList>
    </citation>
    <scope>NUCLEOTIDE SEQUENCE [LARGE SCALE GENOMIC DNA]</scope>
    <source>
        <strain evidence="12 13">DG5B</strain>
    </source>
</reference>
<name>A0A0U4C4R3_9BACT</name>
<dbReference type="SUPFAM" id="SSF50104">
    <property type="entry name" value="Translation proteins SH3-like domain"/>
    <property type="match status" value="1"/>
</dbReference>
<gene>
    <name evidence="7" type="primary">efp</name>
    <name evidence="12" type="ORF">AUC43_13430</name>
</gene>
<dbReference type="InterPro" id="IPR001059">
    <property type="entry name" value="Transl_elong_P/YeiP_cen"/>
</dbReference>
<dbReference type="GO" id="GO:0003746">
    <property type="term" value="F:translation elongation factor activity"/>
    <property type="evidence" value="ECO:0007669"/>
    <property type="project" value="UniProtKB-UniRule"/>
</dbReference>
<accession>A0A0U4C4R3</accession>
<dbReference type="KEGG" id="hyg:AUC43_13430"/>
<comment type="similarity">
    <text evidence="3 7 9">Belongs to the elongation factor P family.</text>
</comment>
<sequence>MASTADFRNGLVLNYNNELHVITEFQHVKPGKGPAFVRTKLRNIKTGRVIDNTFNAGVKVETARVEQRPHQFIYKDDYGYTFMDTSTFEQIVLPDAMVPFADLMKEGQEVTILMHAETEQPLTAELPTTVELMVTYTEPGLKGDTATNTLKPATVETGARIQVPLFIDQDTKIRVDTRNYAYVERVK</sequence>
<dbReference type="RefSeq" id="WP_068194505.1">
    <property type="nucleotide sequence ID" value="NZ_CP013909.1"/>
</dbReference>
<comment type="pathway">
    <text evidence="2 7">Protein biosynthesis; polypeptide chain elongation.</text>
</comment>
<dbReference type="InterPro" id="IPR020599">
    <property type="entry name" value="Transl_elong_fac_P/YeiP"/>
</dbReference>
<protein>
    <recommendedName>
        <fullName evidence="7 8">Elongation factor P</fullName>
        <shortName evidence="7">EF-P</shortName>
    </recommendedName>
</protein>
<dbReference type="SUPFAM" id="SSF50249">
    <property type="entry name" value="Nucleic acid-binding proteins"/>
    <property type="match status" value="2"/>
</dbReference>
<dbReference type="Pfam" id="PF01132">
    <property type="entry name" value="EFP"/>
    <property type="match status" value="1"/>
</dbReference>
<keyword evidence="4 7" id="KW-0963">Cytoplasm</keyword>
<dbReference type="GO" id="GO:0043043">
    <property type="term" value="P:peptide biosynthetic process"/>
    <property type="evidence" value="ECO:0007669"/>
    <property type="project" value="InterPro"/>
</dbReference>
<dbReference type="GO" id="GO:0005829">
    <property type="term" value="C:cytosol"/>
    <property type="evidence" value="ECO:0007669"/>
    <property type="project" value="UniProtKB-ARBA"/>
</dbReference>
<dbReference type="Pfam" id="PF09285">
    <property type="entry name" value="Elong-fact-P_C"/>
    <property type="match status" value="1"/>
</dbReference>
<dbReference type="AlphaFoldDB" id="A0A0U4C4R3"/>
<comment type="subcellular location">
    <subcellularLocation>
        <location evidence="1 7">Cytoplasm</location>
    </subcellularLocation>
</comment>
<dbReference type="PANTHER" id="PTHR30053:SF12">
    <property type="entry name" value="ELONGATION FACTOR P (EF-P) FAMILY PROTEIN"/>
    <property type="match status" value="1"/>
</dbReference>
<evidence type="ECO:0000256" key="1">
    <source>
        <dbReference type="ARBA" id="ARBA00004496"/>
    </source>
</evidence>
<dbReference type="Pfam" id="PF08207">
    <property type="entry name" value="EFP_N"/>
    <property type="match status" value="1"/>
</dbReference>
<dbReference type="PANTHER" id="PTHR30053">
    <property type="entry name" value="ELONGATION FACTOR P"/>
    <property type="match status" value="1"/>
</dbReference>
<dbReference type="InterPro" id="IPR011768">
    <property type="entry name" value="Transl_elongation_fac_P"/>
</dbReference>
<evidence type="ECO:0000313" key="12">
    <source>
        <dbReference type="EMBL" id="ALW86002.1"/>
    </source>
</evidence>
<dbReference type="Gene3D" id="2.40.50.140">
    <property type="entry name" value="Nucleic acid-binding proteins"/>
    <property type="match status" value="2"/>
</dbReference>
<feature type="domain" description="Translation elongation factor P/YeiP central" evidence="11">
    <location>
        <begin position="67"/>
        <end position="122"/>
    </location>
</feature>
<dbReference type="FunFam" id="2.40.50.140:FF:000004">
    <property type="entry name" value="Elongation factor P"/>
    <property type="match status" value="1"/>
</dbReference>
<dbReference type="InterPro" id="IPR014722">
    <property type="entry name" value="Rib_uL2_dom2"/>
</dbReference>
<dbReference type="CDD" id="cd05794">
    <property type="entry name" value="S1_EF-P_repeat_2"/>
    <property type="match status" value="1"/>
</dbReference>
<feature type="domain" description="Elongation factor P C-terminal" evidence="10">
    <location>
        <begin position="130"/>
        <end position="185"/>
    </location>
</feature>
<evidence type="ECO:0000256" key="9">
    <source>
        <dbReference type="RuleBase" id="RU004389"/>
    </source>
</evidence>
<evidence type="ECO:0000259" key="11">
    <source>
        <dbReference type="SMART" id="SM01185"/>
    </source>
</evidence>
<dbReference type="SMART" id="SM01185">
    <property type="entry name" value="EFP"/>
    <property type="match status" value="1"/>
</dbReference>
<dbReference type="InterPro" id="IPR008991">
    <property type="entry name" value="Translation_prot_SH3-like_sf"/>
</dbReference>
<dbReference type="InterPro" id="IPR015365">
    <property type="entry name" value="Elong-fact-P_C"/>
</dbReference>
<evidence type="ECO:0000256" key="7">
    <source>
        <dbReference type="HAMAP-Rule" id="MF_00141"/>
    </source>
</evidence>
<proteinExistence type="inferred from homology"/>
<comment type="function">
    <text evidence="7">Involved in peptide bond synthesis. Stimulates efficient translation and peptide-bond synthesis on native or reconstituted 70S ribosomes in vitro. Probably functions indirectly by altering the affinity of the ribosome for aminoacyl-tRNA, thus increasing their reactivity as acceptors for peptidyl transferase.</text>
</comment>
<dbReference type="CDD" id="cd04470">
    <property type="entry name" value="S1_EF-P_repeat_1"/>
    <property type="match status" value="1"/>
</dbReference>
<evidence type="ECO:0000256" key="5">
    <source>
        <dbReference type="ARBA" id="ARBA00022768"/>
    </source>
</evidence>
<evidence type="ECO:0000256" key="2">
    <source>
        <dbReference type="ARBA" id="ARBA00004815"/>
    </source>
</evidence>
<dbReference type="SMART" id="SM00841">
    <property type="entry name" value="Elong-fact-P_C"/>
    <property type="match status" value="1"/>
</dbReference>
<dbReference type="NCBIfam" id="TIGR00038">
    <property type="entry name" value="efp"/>
    <property type="match status" value="1"/>
</dbReference>
<dbReference type="HAMAP" id="MF_00141">
    <property type="entry name" value="EF_P"/>
    <property type="match status" value="1"/>
</dbReference>
<keyword evidence="13" id="KW-1185">Reference proteome</keyword>
<keyword evidence="5 7" id="KW-0251">Elongation factor</keyword>
<evidence type="ECO:0000256" key="6">
    <source>
        <dbReference type="ARBA" id="ARBA00022917"/>
    </source>
</evidence>
<dbReference type="PIRSF" id="PIRSF005901">
    <property type="entry name" value="EF-P"/>
    <property type="match status" value="1"/>
</dbReference>
<evidence type="ECO:0000256" key="3">
    <source>
        <dbReference type="ARBA" id="ARBA00009479"/>
    </source>
</evidence>
<evidence type="ECO:0000259" key="10">
    <source>
        <dbReference type="SMART" id="SM00841"/>
    </source>
</evidence>
<evidence type="ECO:0000313" key="13">
    <source>
        <dbReference type="Proteomes" id="UP000059542"/>
    </source>
</evidence>
<organism evidence="12 13">
    <name type="scientific">Hymenobacter sedentarius</name>
    <dbReference type="NCBI Taxonomy" id="1411621"/>
    <lineage>
        <taxon>Bacteria</taxon>
        <taxon>Pseudomonadati</taxon>
        <taxon>Bacteroidota</taxon>
        <taxon>Cytophagia</taxon>
        <taxon>Cytophagales</taxon>
        <taxon>Hymenobacteraceae</taxon>
        <taxon>Hymenobacter</taxon>
    </lineage>
</organism>
<dbReference type="UniPathway" id="UPA00345"/>
<evidence type="ECO:0000256" key="8">
    <source>
        <dbReference type="NCBIfam" id="TIGR00038"/>
    </source>
</evidence>
<dbReference type="PROSITE" id="PS01275">
    <property type="entry name" value="EFP"/>
    <property type="match status" value="1"/>
</dbReference>
<dbReference type="InterPro" id="IPR012340">
    <property type="entry name" value="NA-bd_OB-fold"/>
</dbReference>
<keyword evidence="6 7" id="KW-0648">Protein biosynthesis</keyword>
<dbReference type="InterPro" id="IPR013185">
    <property type="entry name" value="Transl_elong_KOW-like"/>
</dbReference>
<dbReference type="NCBIfam" id="NF001810">
    <property type="entry name" value="PRK00529.1"/>
    <property type="match status" value="1"/>
</dbReference>